<gene>
    <name evidence="1" type="ORF">CEXT_60111</name>
</gene>
<evidence type="ECO:0000313" key="2">
    <source>
        <dbReference type="Proteomes" id="UP001054945"/>
    </source>
</evidence>
<name>A0AAV4YBB9_CAEEX</name>
<organism evidence="1 2">
    <name type="scientific">Caerostris extrusa</name>
    <name type="common">Bark spider</name>
    <name type="synonym">Caerostris bankana</name>
    <dbReference type="NCBI Taxonomy" id="172846"/>
    <lineage>
        <taxon>Eukaryota</taxon>
        <taxon>Metazoa</taxon>
        <taxon>Ecdysozoa</taxon>
        <taxon>Arthropoda</taxon>
        <taxon>Chelicerata</taxon>
        <taxon>Arachnida</taxon>
        <taxon>Araneae</taxon>
        <taxon>Araneomorphae</taxon>
        <taxon>Entelegynae</taxon>
        <taxon>Araneoidea</taxon>
        <taxon>Araneidae</taxon>
        <taxon>Caerostris</taxon>
    </lineage>
</organism>
<dbReference type="Proteomes" id="UP001054945">
    <property type="component" value="Unassembled WGS sequence"/>
</dbReference>
<comment type="caution">
    <text evidence="1">The sequence shown here is derived from an EMBL/GenBank/DDBJ whole genome shotgun (WGS) entry which is preliminary data.</text>
</comment>
<sequence length="86" mass="9401">MRCKTSPSPTTGMGAVGVRDGKRFALPTAPCRHLPPSLPVGCGERLGGWGMLTLNHNTPRACHALQTTLKKKNFTFPTWQSVTRIR</sequence>
<reference evidence="1 2" key="1">
    <citation type="submission" date="2021-06" db="EMBL/GenBank/DDBJ databases">
        <title>Caerostris extrusa draft genome.</title>
        <authorList>
            <person name="Kono N."/>
            <person name="Arakawa K."/>
        </authorList>
    </citation>
    <scope>NUCLEOTIDE SEQUENCE [LARGE SCALE GENOMIC DNA]</scope>
</reference>
<keyword evidence="2" id="KW-1185">Reference proteome</keyword>
<accession>A0AAV4YBB9</accession>
<protein>
    <submittedName>
        <fullName evidence="1">Uncharacterized protein</fullName>
    </submittedName>
</protein>
<dbReference type="AlphaFoldDB" id="A0AAV4YBB9"/>
<dbReference type="EMBL" id="BPLR01018958">
    <property type="protein sequence ID" value="GIZ03489.1"/>
    <property type="molecule type" value="Genomic_DNA"/>
</dbReference>
<proteinExistence type="predicted"/>
<evidence type="ECO:0000313" key="1">
    <source>
        <dbReference type="EMBL" id="GIZ03489.1"/>
    </source>
</evidence>